<keyword evidence="3" id="KW-1185">Reference proteome</keyword>
<dbReference type="EMBL" id="JBIAFJ010000015">
    <property type="protein sequence ID" value="MFE9171455.1"/>
    <property type="molecule type" value="Genomic_DNA"/>
</dbReference>
<sequence>MTPKNTAGPVVSHLAAAWFVGSFLTGIQFYAVLLALFTESAAVVALTLALVISLAAAVFAVLGATARPIVPLTRQKRGLRGWVSGVYGLGTAGALGTVMLDLQADHRLLTDTRLLCLAGGIWYAVAAAFFLPGARARPAALGAATVLAAGAAYAAWAAVQPPTLDAWITANGVDRALLRVGDPPPGYTLGSVGASEDGFGAAYERPGSEGLDLGVARAGHDTRRADARGCPVPFGDPILCTDDGGGRLLVTYQGDYGYQELRLRRAGLVYTVTLRDPRATDLPAARHVLSTLRPASEAELAGLVELPMRR</sequence>
<evidence type="ECO:0008006" key="4">
    <source>
        <dbReference type="Google" id="ProtNLM"/>
    </source>
</evidence>
<reference evidence="2 3" key="1">
    <citation type="submission" date="2024-10" db="EMBL/GenBank/DDBJ databases">
        <title>The Natural Products Discovery Center: Release of the First 8490 Sequenced Strains for Exploring Actinobacteria Biosynthetic Diversity.</title>
        <authorList>
            <person name="Kalkreuter E."/>
            <person name="Kautsar S.A."/>
            <person name="Yang D."/>
            <person name="Bader C.D."/>
            <person name="Teijaro C.N."/>
            <person name="Fluegel L."/>
            <person name="Davis C.M."/>
            <person name="Simpson J.R."/>
            <person name="Lauterbach L."/>
            <person name="Steele A.D."/>
            <person name="Gui C."/>
            <person name="Meng S."/>
            <person name="Li G."/>
            <person name="Viehrig K."/>
            <person name="Ye F."/>
            <person name="Su P."/>
            <person name="Kiefer A.F."/>
            <person name="Nichols A."/>
            <person name="Cepeda A.J."/>
            <person name="Yan W."/>
            <person name="Fan B."/>
            <person name="Jiang Y."/>
            <person name="Adhikari A."/>
            <person name="Zheng C.-J."/>
            <person name="Schuster L."/>
            <person name="Cowan T.M."/>
            <person name="Smanski M.J."/>
            <person name="Chevrette M.G."/>
            <person name="De Carvalho L.P.S."/>
            <person name="Shen B."/>
        </authorList>
    </citation>
    <scope>NUCLEOTIDE SEQUENCE [LARGE SCALE GENOMIC DNA]</scope>
    <source>
        <strain evidence="2 3">NPDC007147</strain>
    </source>
</reference>
<dbReference type="Proteomes" id="UP001601197">
    <property type="component" value="Unassembled WGS sequence"/>
</dbReference>
<keyword evidence="1" id="KW-1133">Transmembrane helix</keyword>
<evidence type="ECO:0000256" key="1">
    <source>
        <dbReference type="SAM" id="Phobius"/>
    </source>
</evidence>
<dbReference type="RefSeq" id="WP_388348349.1">
    <property type="nucleotide sequence ID" value="NZ_JBIAFJ010000015.1"/>
</dbReference>
<keyword evidence="1" id="KW-0472">Membrane</keyword>
<keyword evidence="1" id="KW-0812">Transmembrane</keyword>
<feature type="transmembrane region" description="Helical" evidence="1">
    <location>
        <begin position="15"/>
        <end position="36"/>
    </location>
</feature>
<feature type="transmembrane region" description="Helical" evidence="1">
    <location>
        <begin position="139"/>
        <end position="159"/>
    </location>
</feature>
<protein>
    <recommendedName>
        <fullName evidence="4">Sulfite exporter TauE/SafE family protein</fullName>
    </recommendedName>
</protein>
<accession>A0ABW6KU85</accession>
<gene>
    <name evidence="2" type="ORF">ACFYNZ_18355</name>
</gene>
<name>A0ABW6KU85_9ACTN</name>
<comment type="caution">
    <text evidence="2">The sequence shown here is derived from an EMBL/GenBank/DDBJ whole genome shotgun (WGS) entry which is preliminary data.</text>
</comment>
<evidence type="ECO:0000313" key="3">
    <source>
        <dbReference type="Proteomes" id="UP001601197"/>
    </source>
</evidence>
<proteinExistence type="predicted"/>
<organism evidence="2 3">
    <name type="scientific">Streptomyces kebangsaanensis</name>
    <dbReference type="NCBI Taxonomy" id="864058"/>
    <lineage>
        <taxon>Bacteria</taxon>
        <taxon>Bacillati</taxon>
        <taxon>Actinomycetota</taxon>
        <taxon>Actinomycetes</taxon>
        <taxon>Kitasatosporales</taxon>
        <taxon>Streptomycetaceae</taxon>
        <taxon>Streptomyces</taxon>
    </lineage>
</organism>
<evidence type="ECO:0000313" key="2">
    <source>
        <dbReference type="EMBL" id="MFE9171455.1"/>
    </source>
</evidence>
<feature type="transmembrane region" description="Helical" evidence="1">
    <location>
        <begin position="82"/>
        <end position="102"/>
    </location>
</feature>
<feature type="transmembrane region" description="Helical" evidence="1">
    <location>
        <begin position="114"/>
        <end position="133"/>
    </location>
</feature>
<feature type="transmembrane region" description="Helical" evidence="1">
    <location>
        <begin position="43"/>
        <end position="62"/>
    </location>
</feature>